<dbReference type="PANTHER" id="PTHR13600:SF21">
    <property type="entry name" value="LEUCINE CARBOXYL METHYLTRANSFERASE 1"/>
    <property type="match status" value="1"/>
</dbReference>
<dbReference type="Gene3D" id="3.40.50.150">
    <property type="entry name" value="Vaccinia Virus protein VP39"/>
    <property type="match status" value="1"/>
</dbReference>
<dbReference type="Pfam" id="PF04072">
    <property type="entry name" value="LCM"/>
    <property type="match status" value="1"/>
</dbReference>
<dbReference type="InterPro" id="IPR025875">
    <property type="entry name" value="Leu-rich_rpt_4"/>
</dbReference>
<dbReference type="GO" id="GO:0018423">
    <property type="term" value="F:protein C-terminal leucine carboxyl O-methyltransferase activity"/>
    <property type="evidence" value="ECO:0000318"/>
    <property type="project" value="GO_Central"/>
</dbReference>
<dbReference type="EnsemblProtists" id="Phyra78869">
    <property type="protein sequence ID" value="Phyra78869"/>
    <property type="gene ID" value="Phyra78869"/>
</dbReference>
<organism evidence="11 12">
    <name type="scientific">Phytophthora ramorum</name>
    <name type="common">Sudden oak death agent</name>
    <dbReference type="NCBI Taxonomy" id="164328"/>
    <lineage>
        <taxon>Eukaryota</taxon>
        <taxon>Sar</taxon>
        <taxon>Stramenopiles</taxon>
        <taxon>Oomycota</taxon>
        <taxon>Peronosporomycetes</taxon>
        <taxon>Peronosporales</taxon>
        <taxon>Peronosporaceae</taxon>
        <taxon>Phytophthora</taxon>
    </lineage>
</organism>
<evidence type="ECO:0000256" key="2">
    <source>
        <dbReference type="ARBA" id="ARBA00010703"/>
    </source>
</evidence>
<evidence type="ECO:0000256" key="6">
    <source>
        <dbReference type="ARBA" id="ARBA00022679"/>
    </source>
</evidence>
<comment type="similarity">
    <text evidence="2">Belongs to the methyltransferase superfamily. LCMT family.</text>
</comment>
<dbReference type="EC" id="2.1.1.233" evidence="3"/>
<evidence type="ECO:0000256" key="7">
    <source>
        <dbReference type="ARBA" id="ARBA00022691"/>
    </source>
</evidence>
<keyword evidence="4" id="KW-0489">Methyltransferase</keyword>
<accession>H3GQ41</accession>
<dbReference type="OMA" id="NAHYAIY"/>
<evidence type="ECO:0000313" key="12">
    <source>
        <dbReference type="Proteomes" id="UP000005238"/>
    </source>
</evidence>
<dbReference type="SUPFAM" id="SSF53335">
    <property type="entry name" value="S-adenosyl-L-methionine-dependent methyltransferases"/>
    <property type="match status" value="1"/>
</dbReference>
<dbReference type="InParanoid" id="H3GQ41"/>
<evidence type="ECO:0000256" key="8">
    <source>
        <dbReference type="ARBA" id="ARBA00022737"/>
    </source>
</evidence>
<dbReference type="VEuPathDB" id="FungiDB:KRP22_90"/>
<dbReference type="SUPFAM" id="SSF52058">
    <property type="entry name" value="L domain-like"/>
    <property type="match status" value="1"/>
</dbReference>
<dbReference type="EMBL" id="DS566032">
    <property type="status" value="NOT_ANNOTATED_CDS"/>
    <property type="molecule type" value="Genomic_DNA"/>
</dbReference>
<dbReference type="Pfam" id="PF00583">
    <property type="entry name" value="Acetyltransf_1"/>
    <property type="match status" value="1"/>
</dbReference>
<sequence>MWPSLAVLISFYRNFLLTLWWFWGAVDATSSQVNIVSLGAGFDTLFFRLLAQRQFAGKIVFTEVDCDAIVDAKKRLLADQDAHADLFPKDVGNLTVVATDDANVAWQCRVPTATYSLIACDLGDTERLNASLAAAGVDKSLPTLILAECVLSYLAPEKGTKLLRWLADGFPSGSIALYDPIGLQASDEGSTNSVDTSEKKDKDVSAFGTTLQRYFSVKGCTLRGARGFRTAADHARRLLALSHWQRCRILDMNGVFAACTNAEEKRRLSSLEPFDEYTDWTLCNAHYAIYLADNSKDHDTDGAQWTTQFVPHAQQHRYLLTAMSVPQLKQQTPPEAVIIRSFQHDDLAVVRSLFESTHLEFAKGSRAVRQFVANRLRGPSGDMFDVHQAFQTCSSAGVLKSGFWVAEIGGEAVGCVGVKPLVTSPPQKSSAQEDQQTAELCRLSVSPAVRRHGVASALVRAVEAFTASCGAYKEIRLETIGAMEGAQQLYRSLGYAEQPQDEKQHSSFKLRLNVAHNRLLELPVATFGRLDALEELDARGNLIEKISFDNLDEKLPIGAGLAKLQKLLLADNRLRVIDPSTADMLPKLRVIDLSGNPELSDAPEKLRRLHERNLLLHSRAKRRELITRALSIRKAVSQALAAAPIASPARIK</sequence>
<keyword evidence="8" id="KW-0677">Repeat</keyword>
<dbReference type="CDD" id="cd04301">
    <property type="entry name" value="NAT_SF"/>
    <property type="match status" value="1"/>
</dbReference>
<dbReference type="InterPro" id="IPR016181">
    <property type="entry name" value="Acyl_CoA_acyltransferase"/>
</dbReference>
<dbReference type="VEuPathDB" id="FungiDB:KRP22_91"/>
<proteinExistence type="inferred from homology"/>
<keyword evidence="7" id="KW-0949">S-adenosyl-L-methionine</keyword>
<evidence type="ECO:0000256" key="9">
    <source>
        <dbReference type="ARBA" id="ARBA00032526"/>
    </source>
</evidence>
<dbReference type="InterPro" id="IPR029063">
    <property type="entry name" value="SAM-dependent_MTases_sf"/>
</dbReference>
<dbReference type="InterPro" id="IPR000182">
    <property type="entry name" value="GNAT_dom"/>
</dbReference>
<dbReference type="eggNOG" id="KOG2918">
    <property type="taxonomic scope" value="Eukaryota"/>
</dbReference>
<dbReference type="HOGENOM" id="CLU_361516_0_0_1"/>
<dbReference type="GO" id="GO:0032259">
    <property type="term" value="P:methylation"/>
    <property type="evidence" value="ECO:0007669"/>
    <property type="project" value="UniProtKB-KW"/>
</dbReference>
<keyword evidence="12" id="KW-1185">Reference proteome</keyword>
<evidence type="ECO:0000256" key="1">
    <source>
        <dbReference type="ARBA" id="ARBA00000724"/>
    </source>
</evidence>
<dbReference type="STRING" id="164328.H3GQ41"/>
<evidence type="ECO:0000256" key="4">
    <source>
        <dbReference type="ARBA" id="ARBA00022603"/>
    </source>
</evidence>
<reference evidence="12" key="1">
    <citation type="journal article" date="2006" name="Science">
        <title>Phytophthora genome sequences uncover evolutionary origins and mechanisms of pathogenesis.</title>
        <authorList>
            <person name="Tyler B.M."/>
            <person name="Tripathy S."/>
            <person name="Zhang X."/>
            <person name="Dehal P."/>
            <person name="Jiang R.H."/>
            <person name="Aerts A."/>
            <person name="Arredondo F.D."/>
            <person name="Baxter L."/>
            <person name="Bensasson D."/>
            <person name="Beynon J.L."/>
            <person name="Chapman J."/>
            <person name="Damasceno C.M."/>
            <person name="Dorrance A.E."/>
            <person name="Dou D."/>
            <person name="Dickerman A.W."/>
            <person name="Dubchak I.L."/>
            <person name="Garbelotto M."/>
            <person name="Gijzen M."/>
            <person name="Gordon S.G."/>
            <person name="Govers F."/>
            <person name="Grunwald N.J."/>
            <person name="Huang W."/>
            <person name="Ivors K.L."/>
            <person name="Jones R.W."/>
            <person name="Kamoun S."/>
            <person name="Krampis K."/>
            <person name="Lamour K.H."/>
            <person name="Lee M.K."/>
            <person name="McDonald W.H."/>
            <person name="Medina M."/>
            <person name="Meijer H.J."/>
            <person name="Nordberg E.K."/>
            <person name="Maclean D.J."/>
            <person name="Ospina-Giraldo M.D."/>
            <person name="Morris P.F."/>
            <person name="Phuntumart V."/>
            <person name="Putnam N.H."/>
            <person name="Rash S."/>
            <person name="Rose J.K."/>
            <person name="Sakihama Y."/>
            <person name="Salamov A.A."/>
            <person name="Savidor A."/>
            <person name="Scheuring C.F."/>
            <person name="Smith B.M."/>
            <person name="Sobral B.W."/>
            <person name="Terry A."/>
            <person name="Torto-Alalibo T.A."/>
            <person name="Win J."/>
            <person name="Xu Z."/>
            <person name="Zhang H."/>
            <person name="Grigoriev I.V."/>
            <person name="Rokhsar D.S."/>
            <person name="Boore J.L."/>
        </authorList>
    </citation>
    <scope>NUCLEOTIDE SEQUENCE [LARGE SCALE GENOMIC DNA]</scope>
    <source>
        <strain evidence="12">Pr102</strain>
    </source>
</reference>
<dbReference type="VEuPathDB" id="FungiDB:KRP23_7928"/>
<comment type="catalytic activity">
    <reaction evidence="1">
        <text>[phosphatase 2A protein]-C-terminal L-leucine + S-adenosyl-L-methionine = [phosphatase 2A protein]-C-terminal L-leucine methyl ester + S-adenosyl-L-homocysteine</text>
        <dbReference type="Rhea" id="RHEA:48544"/>
        <dbReference type="Rhea" id="RHEA-COMP:12134"/>
        <dbReference type="Rhea" id="RHEA-COMP:12135"/>
        <dbReference type="ChEBI" id="CHEBI:57856"/>
        <dbReference type="ChEBI" id="CHEBI:59789"/>
        <dbReference type="ChEBI" id="CHEBI:90516"/>
        <dbReference type="ChEBI" id="CHEBI:90517"/>
        <dbReference type="EC" id="2.1.1.233"/>
    </reaction>
</comment>
<protein>
    <recommendedName>
        <fullName evidence="3">[phosphatase 2A protein]-leucine-carboxy methyltransferase</fullName>
        <ecNumber evidence="3">2.1.1.233</ecNumber>
    </recommendedName>
    <alternativeName>
        <fullName evidence="9">[Phosphatase 2A protein]-leucine-carboxy methyltransferase 1</fullName>
    </alternativeName>
</protein>
<dbReference type="GO" id="GO:0016747">
    <property type="term" value="F:acyltransferase activity, transferring groups other than amino-acyl groups"/>
    <property type="evidence" value="ECO:0007669"/>
    <property type="project" value="InterPro"/>
</dbReference>
<dbReference type="Gene3D" id="3.40.630.30">
    <property type="match status" value="1"/>
</dbReference>
<dbReference type="AlphaFoldDB" id="H3GQ41"/>
<feature type="domain" description="N-acetyltransferase" evidence="10">
    <location>
        <begin position="337"/>
        <end position="515"/>
    </location>
</feature>
<evidence type="ECO:0000313" key="11">
    <source>
        <dbReference type="EnsemblProtists" id="Phyra78869"/>
    </source>
</evidence>
<keyword evidence="5" id="KW-0433">Leucine-rich repeat</keyword>
<dbReference type="PANTHER" id="PTHR13600">
    <property type="entry name" value="LEUCINE CARBOXYL METHYLTRANSFERASE"/>
    <property type="match status" value="1"/>
</dbReference>
<reference evidence="11" key="2">
    <citation type="submission" date="2015-06" db="UniProtKB">
        <authorList>
            <consortium name="EnsemblProtists"/>
        </authorList>
    </citation>
    <scope>IDENTIFICATION</scope>
    <source>
        <strain evidence="11">Pr102</strain>
    </source>
</reference>
<dbReference type="Pfam" id="PF12799">
    <property type="entry name" value="LRR_4"/>
    <property type="match status" value="1"/>
</dbReference>
<evidence type="ECO:0000256" key="3">
    <source>
        <dbReference type="ARBA" id="ARBA00012834"/>
    </source>
</evidence>
<dbReference type="Gene3D" id="3.80.10.10">
    <property type="entry name" value="Ribonuclease Inhibitor"/>
    <property type="match status" value="1"/>
</dbReference>
<dbReference type="InterPro" id="IPR016651">
    <property type="entry name" value="LCMT1"/>
</dbReference>
<name>H3GQ41_PHYRM</name>
<dbReference type="Proteomes" id="UP000005238">
    <property type="component" value="Unassembled WGS sequence"/>
</dbReference>
<dbReference type="VEuPathDB" id="FungiDB:KRP23_7929"/>
<dbReference type="PROSITE" id="PS51186">
    <property type="entry name" value="GNAT"/>
    <property type="match status" value="1"/>
</dbReference>
<dbReference type="SUPFAM" id="SSF55729">
    <property type="entry name" value="Acyl-CoA N-acyltransferases (Nat)"/>
    <property type="match status" value="1"/>
</dbReference>
<keyword evidence="6" id="KW-0808">Transferase</keyword>
<evidence type="ECO:0000259" key="10">
    <source>
        <dbReference type="PROSITE" id="PS51186"/>
    </source>
</evidence>
<dbReference type="InterPro" id="IPR007213">
    <property type="entry name" value="Ppm1/Ppm2/Tcmp"/>
</dbReference>
<dbReference type="InterPro" id="IPR032675">
    <property type="entry name" value="LRR_dom_sf"/>
</dbReference>
<evidence type="ECO:0000256" key="5">
    <source>
        <dbReference type="ARBA" id="ARBA00022614"/>
    </source>
</evidence>